<dbReference type="Proteomes" id="UP000256328">
    <property type="component" value="Unassembled WGS sequence"/>
</dbReference>
<dbReference type="SUPFAM" id="SSF57959">
    <property type="entry name" value="Leucine zipper domain"/>
    <property type="match status" value="1"/>
</dbReference>
<protein>
    <recommendedName>
        <fullName evidence="3">BZIP domain-containing protein</fullName>
    </recommendedName>
</protein>
<evidence type="ECO:0000313" key="5">
    <source>
        <dbReference type="Proteomes" id="UP000256328"/>
    </source>
</evidence>
<comment type="caution">
    <text evidence="4">The sequence shown here is derived from an EMBL/GenBank/DDBJ whole genome shotgun (WGS) entry which is preliminary data.</text>
</comment>
<feature type="compositionally biased region" description="Polar residues" evidence="2">
    <location>
        <begin position="40"/>
        <end position="49"/>
    </location>
</feature>
<dbReference type="PANTHER" id="PTHR40618:SF1">
    <property type="entry name" value="B-ZIP TRANSCRIPTION FACTOR (EUROFUNG)"/>
    <property type="match status" value="1"/>
</dbReference>
<feature type="region of interest" description="Disordered" evidence="2">
    <location>
        <begin position="644"/>
        <end position="667"/>
    </location>
</feature>
<feature type="region of interest" description="Disordered" evidence="2">
    <location>
        <begin position="31"/>
        <end position="112"/>
    </location>
</feature>
<dbReference type="InterPro" id="IPR046347">
    <property type="entry name" value="bZIP_sf"/>
</dbReference>
<feature type="compositionally biased region" description="Polar residues" evidence="2">
    <location>
        <begin position="65"/>
        <end position="86"/>
    </location>
</feature>
<evidence type="ECO:0000256" key="2">
    <source>
        <dbReference type="SAM" id="MobiDB-lite"/>
    </source>
</evidence>
<dbReference type="Gene3D" id="1.20.5.170">
    <property type="match status" value="1"/>
</dbReference>
<feature type="compositionally biased region" description="Basic residues" evidence="2">
    <location>
        <begin position="90"/>
        <end position="102"/>
    </location>
</feature>
<dbReference type="PANTHER" id="PTHR40618">
    <property type="entry name" value="B-ZIP TRANSCRIPTION FACTOR (EUROFUNG)-RELATED"/>
    <property type="match status" value="1"/>
</dbReference>
<feature type="compositionally biased region" description="Low complexity" evidence="2">
    <location>
        <begin position="644"/>
        <end position="656"/>
    </location>
</feature>
<dbReference type="AlphaFoldDB" id="A0A3D8RD00"/>
<feature type="region of interest" description="Disordered" evidence="2">
    <location>
        <begin position="199"/>
        <end position="263"/>
    </location>
</feature>
<gene>
    <name evidence="4" type="ORF">BP5796_07946</name>
</gene>
<name>A0A3D8RD00_9HELO</name>
<evidence type="ECO:0000313" key="4">
    <source>
        <dbReference type="EMBL" id="RDW71912.1"/>
    </source>
</evidence>
<dbReference type="OrthoDB" id="3555317at2759"/>
<keyword evidence="5" id="KW-1185">Reference proteome</keyword>
<reference evidence="4 5" key="1">
    <citation type="journal article" date="2018" name="IMA Fungus">
        <title>IMA Genome-F 9: Draft genome sequence of Annulohypoxylon stygium, Aspergillus mulundensis, Berkeleyomyces basicola (syn. Thielaviopsis basicola), Ceratocystis smalleyi, two Cercospora beticola strains, Coleophoma cylindrospora, Fusarium fracticaudum, Phialophora cf. hyalina, and Morchella septimelata.</title>
        <authorList>
            <person name="Wingfield B.D."/>
            <person name="Bills G.F."/>
            <person name="Dong Y."/>
            <person name="Huang W."/>
            <person name="Nel W.J."/>
            <person name="Swalarsk-Parry B.S."/>
            <person name="Vaghefi N."/>
            <person name="Wilken P.M."/>
            <person name="An Z."/>
            <person name="de Beer Z.W."/>
            <person name="De Vos L."/>
            <person name="Chen L."/>
            <person name="Duong T.A."/>
            <person name="Gao Y."/>
            <person name="Hammerbacher A."/>
            <person name="Kikkert J.R."/>
            <person name="Li Y."/>
            <person name="Li H."/>
            <person name="Li K."/>
            <person name="Li Q."/>
            <person name="Liu X."/>
            <person name="Ma X."/>
            <person name="Naidoo K."/>
            <person name="Pethybridge S.J."/>
            <person name="Sun J."/>
            <person name="Steenkamp E.T."/>
            <person name="van der Nest M.A."/>
            <person name="van Wyk S."/>
            <person name="Wingfield M.J."/>
            <person name="Xiong C."/>
            <person name="Yue Q."/>
            <person name="Zhang X."/>
        </authorList>
    </citation>
    <scope>NUCLEOTIDE SEQUENCE [LARGE SCALE GENOMIC DNA]</scope>
    <source>
        <strain evidence="4 5">BP5796</strain>
    </source>
</reference>
<organism evidence="4 5">
    <name type="scientific">Coleophoma crateriformis</name>
    <dbReference type="NCBI Taxonomy" id="565419"/>
    <lineage>
        <taxon>Eukaryota</taxon>
        <taxon>Fungi</taxon>
        <taxon>Dikarya</taxon>
        <taxon>Ascomycota</taxon>
        <taxon>Pezizomycotina</taxon>
        <taxon>Leotiomycetes</taxon>
        <taxon>Helotiales</taxon>
        <taxon>Dermateaceae</taxon>
        <taxon>Coleophoma</taxon>
    </lineage>
</organism>
<evidence type="ECO:0000259" key="3">
    <source>
        <dbReference type="Pfam" id="PF00170"/>
    </source>
</evidence>
<dbReference type="GO" id="GO:0003700">
    <property type="term" value="F:DNA-binding transcription factor activity"/>
    <property type="evidence" value="ECO:0007669"/>
    <property type="project" value="InterPro"/>
</dbReference>
<evidence type="ECO:0000256" key="1">
    <source>
        <dbReference type="SAM" id="Coils"/>
    </source>
</evidence>
<sequence>MGSSARETGVRMDHHNIFNKYPQDEYALDLLSQAAMHTPDANSTPTSPSFHPRAPNSAVPGPLSRQASLAATRGKSSVEASHSTPDPSGHHKHPNLSHRHQSRHDPTTNDASNVIASLTPQDFNPAALSPRQTAMATLSFSTQPTRPNLYLNNAFGLGSSQYSSHLGILNAEQFDDGRTVLKAREASEMRVRQQVEAPMPFGITSGPKLVVSSEENDSTPQSSRKKKRTRAEINGAEEEDWASKKARGRPRVDTKDETAADRRRTQIRMAQRAYRHRKETTISSLEKKVQDLRNTNEDMSNTFVSLYDFAASKGLLQREPEFGQQLQTTIERIIALAKSSTDDAIKEEEQHEDAPNLDHIQQESLLEPRTKGRRKFPTKHLPTESSTAQIEPAQQTWGGYQKVKENTPDQQIQLQVYQPPDDPKDDDDYQVISKATEDNASFPFDFTDIQTYRIEVPSNEQSMQNLISQSSLPLPETYTFQELTFARRLHRSGLERAAKLIMMDSPPEAHFKRVFGFCLLYETRESIRERICQGIYSSAKDSLHAWRAPFVHLGGAGTHYPIYESNNGLMPKFRTGLSMGPHSPAAAVVRDNFMEDDFRCSLPGFEGEFFDSNDVEGYLRGQGLDISPTADFVTAELDLASLSNVSSTKSSSTESTVNPESPATPITPASTIQALLSSTRQNSFEVDFPSAPMKSMNTPPGNFESDLDFPLGYSNWNQEIINLNSPDLAPEPALDSYSTKDWDKSNPTENTKRVVTISVEILIEEILAHGVCLGRGPGFRPADVNSAIMAAVNASL</sequence>
<proteinExistence type="predicted"/>
<feature type="coiled-coil region" evidence="1">
    <location>
        <begin position="275"/>
        <end position="302"/>
    </location>
</feature>
<feature type="domain" description="BZIP" evidence="3">
    <location>
        <begin position="262"/>
        <end position="305"/>
    </location>
</feature>
<feature type="compositionally biased region" description="Polar residues" evidence="2">
    <location>
        <begin position="383"/>
        <end position="393"/>
    </location>
</feature>
<feature type="compositionally biased region" description="Basic and acidic residues" evidence="2">
    <location>
        <begin position="250"/>
        <end position="263"/>
    </location>
</feature>
<keyword evidence="1" id="KW-0175">Coiled coil</keyword>
<feature type="region of interest" description="Disordered" evidence="2">
    <location>
        <begin position="341"/>
        <end position="393"/>
    </location>
</feature>
<dbReference type="Pfam" id="PF00170">
    <property type="entry name" value="bZIP_1"/>
    <property type="match status" value="1"/>
</dbReference>
<dbReference type="CDD" id="cd14688">
    <property type="entry name" value="bZIP_YAP"/>
    <property type="match status" value="1"/>
</dbReference>
<feature type="compositionally biased region" description="Basic and acidic residues" evidence="2">
    <location>
        <begin position="341"/>
        <end position="356"/>
    </location>
</feature>
<dbReference type="EMBL" id="PDLN01000011">
    <property type="protein sequence ID" value="RDW71912.1"/>
    <property type="molecule type" value="Genomic_DNA"/>
</dbReference>
<dbReference type="InterPro" id="IPR004827">
    <property type="entry name" value="bZIP"/>
</dbReference>
<accession>A0A3D8RD00</accession>